<dbReference type="InterPro" id="IPR026302">
    <property type="entry name" value="NEDD4-bd_p2"/>
</dbReference>
<proteinExistence type="predicted"/>
<dbReference type="PANTHER" id="PTHR13308">
    <property type="entry name" value="NEDD4-BINDING PROTEIN 2-LIKE 1"/>
    <property type="match status" value="1"/>
</dbReference>
<evidence type="ECO:0000313" key="1">
    <source>
        <dbReference type="EMBL" id="CAD7232741.1"/>
    </source>
</evidence>
<protein>
    <submittedName>
        <fullName evidence="1">Uncharacterized protein</fullName>
    </submittedName>
</protein>
<organism evidence="1">
    <name type="scientific">Cyprideis torosa</name>
    <dbReference type="NCBI Taxonomy" id="163714"/>
    <lineage>
        <taxon>Eukaryota</taxon>
        <taxon>Metazoa</taxon>
        <taxon>Ecdysozoa</taxon>
        <taxon>Arthropoda</taxon>
        <taxon>Crustacea</taxon>
        <taxon>Oligostraca</taxon>
        <taxon>Ostracoda</taxon>
        <taxon>Podocopa</taxon>
        <taxon>Podocopida</taxon>
        <taxon>Cytherocopina</taxon>
        <taxon>Cytheroidea</taxon>
        <taxon>Cytherideidae</taxon>
        <taxon>Cyprideis</taxon>
    </lineage>
</organism>
<dbReference type="PANTHER" id="PTHR13308:SF40">
    <property type="entry name" value="NEDD4-BINDING PROTEIN 2-LIKE 1"/>
    <property type="match status" value="1"/>
</dbReference>
<dbReference type="EMBL" id="OB665070">
    <property type="protein sequence ID" value="CAD7232741.1"/>
    <property type="molecule type" value="Genomic_DNA"/>
</dbReference>
<dbReference type="Pfam" id="PF13671">
    <property type="entry name" value="AAA_33"/>
    <property type="match status" value="1"/>
</dbReference>
<sequence>MREQLQMVVNAQIAGNRAVEYVCESGSRGNEWRLQLLAPSLLPSSLDNEAGKSFTVDHPSPIVRMIIFNENPETIKRGLRVLYEWCQKNHLKVNTRKSQVMKFRKHGKLSRRDSNFSYGETNLDLVNRYEYLGIILQPSLTFTEHVKKRRASAMATIGALVKLHLTSLEVGLRIFDMKIKPMVTYGLDSISEFLTCKQLTILDQAKSRFLKRLLRVSKFTSSTLCHRLCNTPSLSTQLKDKGMNFNPEAWREYVEYREEREDHFRSKVMVPEFLKSNRSIFLYLTRRNFPRQRLSLAEYSDVLAKSFSHVLTLMRGPPGCGKTRLARRIKSLRSGQTSLISADDFFVSDDGVYTFQLEAKRKAHEWAICQASEVVISRGPHLIIDNTNMRVKEFLRFLRMGVECGYEVELVEPCAPDWNPSRLSRISVHEVSAEKIARMIQLFESLTHEGLDRLLQIEERMLERRILLEQGSKWLGNMERKMSRREFAIERSKVEAEVEKLLKEHETEEAFRQNQALILKRESNEYRTLTNEQLFLAQDSDVQRSENNSNVFPFVPRLFRGWTKEVSTGKEADSTWKSCMLLALADLRAMPTYTYDGLLDAPMGLVGHADGPLIIPQKVLTNPYLAVLDCFRRLPSWEWELRQGQLLGGSQTQTFSSVPADPWVLQ</sequence>
<name>A0A7R8ZV26_9CRUS</name>
<gene>
    <name evidence="1" type="ORF">CTOB1V02_LOCUS10569</name>
</gene>
<dbReference type="OrthoDB" id="3231855at2759"/>
<dbReference type="Gene3D" id="3.40.50.300">
    <property type="entry name" value="P-loop containing nucleotide triphosphate hydrolases"/>
    <property type="match status" value="1"/>
</dbReference>
<reference evidence="1" key="1">
    <citation type="submission" date="2020-11" db="EMBL/GenBank/DDBJ databases">
        <authorList>
            <person name="Tran Van P."/>
        </authorList>
    </citation>
    <scope>NUCLEOTIDE SEQUENCE</scope>
</reference>
<dbReference type="AlphaFoldDB" id="A0A7R8ZV26"/>
<dbReference type="SUPFAM" id="SSF52540">
    <property type="entry name" value="P-loop containing nucleoside triphosphate hydrolases"/>
    <property type="match status" value="1"/>
</dbReference>
<dbReference type="InterPro" id="IPR027417">
    <property type="entry name" value="P-loop_NTPase"/>
</dbReference>
<accession>A0A7R8ZV26</accession>